<dbReference type="InterPro" id="IPR041628">
    <property type="entry name" value="ChlI/MoxR_AAA_lid"/>
</dbReference>
<dbReference type="KEGG" id="cmic:caldi_03650"/>
<dbReference type="SUPFAM" id="SSF52540">
    <property type="entry name" value="P-loop containing nucleoside triphosphate hydrolases"/>
    <property type="match status" value="1"/>
</dbReference>
<evidence type="ECO:0000259" key="2">
    <source>
        <dbReference type="SMART" id="SM00382"/>
    </source>
</evidence>
<sequence length="504" mass="52525">MDSVLGLVRHKGNAALFSAVEMSIVSTLAGTPLHLHAEGLRGTGKTTILRAARRVLPRIRRVKGCLYNCDPDAPHCPQHRGLDPEALARIGSEWVTIPFLEISHSAKVGTVVGSIDLGRLVSPTDPAAALLPGTLPQAHRGIVLVDEVNRLAETSPELADILLDAMGTRPGRVQIEETGLPAVEIPLVVSVWAASNPDEDPGPLEEIRRQLSDRFDFVIPTGRPDDAAVVDTILARLEGLTAAPPDEEALEACRARLAERAGALRDVSVPAWLRSEVAGLYTRFGLESLRSVQAMLRGARLSACLAGRSEATWEDLAAVAPLALHHRVDGDTLARALQHLRGVPGARAHGEGGFAGRGPGSVAVAAPATPAGALARPGAPPVGAAAPPGLATPGPGAGDAPPAAPLADRTPAAAGEGRGGQAAAAPGTAPGRGAGRPDVPPLWQRLWSYLRRRGSQAGDGSSAAAVSVDPARHPPAAPPHRARPLWKLPDRLLVSTEDDLRRRR</sequence>
<feature type="compositionally biased region" description="Low complexity" evidence="1">
    <location>
        <begin position="455"/>
        <end position="469"/>
    </location>
</feature>
<feature type="domain" description="AAA+ ATPase" evidence="2">
    <location>
        <begin position="31"/>
        <end position="225"/>
    </location>
</feature>
<feature type="region of interest" description="Disordered" evidence="1">
    <location>
        <begin position="375"/>
        <end position="440"/>
    </location>
</feature>
<feature type="compositionally biased region" description="Low complexity" evidence="1">
    <location>
        <begin position="375"/>
        <end position="431"/>
    </location>
</feature>
<dbReference type="InterPro" id="IPR027417">
    <property type="entry name" value="P-loop_NTPase"/>
</dbReference>
<evidence type="ECO:0000256" key="1">
    <source>
        <dbReference type="SAM" id="MobiDB-lite"/>
    </source>
</evidence>
<dbReference type="EMBL" id="AP025628">
    <property type="protein sequence ID" value="BDG59275.1"/>
    <property type="molecule type" value="Genomic_DNA"/>
</dbReference>
<dbReference type="PANTHER" id="PTHR32039:SF9">
    <property type="entry name" value="MAGNESIUM-CHELATASE SUBUNIT CHLI-2, CHLOROPLASTIC"/>
    <property type="match status" value="1"/>
</dbReference>
<reference evidence="3" key="1">
    <citation type="submission" date="2022-03" db="EMBL/GenBank/DDBJ databases">
        <title>Complete genome sequence of Caldinitratiruptor microaerophilus.</title>
        <authorList>
            <person name="Mukaiyama R."/>
            <person name="Nishiyama T."/>
            <person name="Ueda K."/>
        </authorList>
    </citation>
    <scope>NUCLEOTIDE SEQUENCE</scope>
    <source>
        <strain evidence="3">JCM 16183</strain>
    </source>
</reference>
<organism evidence="3 4">
    <name type="scientific">Caldinitratiruptor microaerophilus</name>
    <dbReference type="NCBI Taxonomy" id="671077"/>
    <lineage>
        <taxon>Bacteria</taxon>
        <taxon>Bacillati</taxon>
        <taxon>Bacillota</taxon>
        <taxon>Clostridia</taxon>
        <taxon>Eubacteriales</taxon>
        <taxon>Symbiobacteriaceae</taxon>
        <taxon>Caldinitratiruptor</taxon>
    </lineage>
</organism>
<evidence type="ECO:0000313" key="4">
    <source>
        <dbReference type="Proteomes" id="UP001163687"/>
    </source>
</evidence>
<name>A0AA35CL25_9FIRM</name>
<dbReference type="InterPro" id="IPR045006">
    <property type="entry name" value="CHLI-like"/>
</dbReference>
<dbReference type="Gene3D" id="3.40.50.300">
    <property type="entry name" value="P-loop containing nucleotide triphosphate hydrolases"/>
    <property type="match status" value="1"/>
</dbReference>
<dbReference type="AlphaFoldDB" id="A0AA35CL25"/>
<accession>A0AA35CL25</accession>
<dbReference type="RefSeq" id="WP_264843397.1">
    <property type="nucleotide sequence ID" value="NZ_AP025628.1"/>
</dbReference>
<feature type="region of interest" description="Disordered" evidence="1">
    <location>
        <begin position="453"/>
        <end position="486"/>
    </location>
</feature>
<dbReference type="SMART" id="SM00382">
    <property type="entry name" value="AAA"/>
    <property type="match status" value="1"/>
</dbReference>
<protein>
    <recommendedName>
        <fullName evidence="2">AAA+ ATPase domain-containing protein</fullName>
    </recommendedName>
</protein>
<dbReference type="PANTHER" id="PTHR32039">
    <property type="entry name" value="MAGNESIUM-CHELATASE SUBUNIT CHLI"/>
    <property type="match status" value="1"/>
</dbReference>
<dbReference type="Pfam" id="PF17863">
    <property type="entry name" value="AAA_lid_2"/>
    <property type="match status" value="1"/>
</dbReference>
<proteinExistence type="predicted"/>
<dbReference type="InterPro" id="IPR003593">
    <property type="entry name" value="AAA+_ATPase"/>
</dbReference>
<dbReference type="Proteomes" id="UP001163687">
    <property type="component" value="Chromosome"/>
</dbReference>
<gene>
    <name evidence="3" type="ORF">caldi_03650</name>
</gene>
<dbReference type="Gene3D" id="1.10.8.80">
    <property type="entry name" value="Magnesium chelatase subunit I, C-Terminal domain"/>
    <property type="match status" value="1"/>
</dbReference>
<keyword evidence="4" id="KW-1185">Reference proteome</keyword>
<evidence type="ECO:0000313" key="3">
    <source>
        <dbReference type="EMBL" id="BDG59275.1"/>
    </source>
</evidence>